<evidence type="ECO:0000313" key="2">
    <source>
        <dbReference type="Proteomes" id="UP000001075"/>
    </source>
</evidence>
<dbReference type="InParanoid" id="G3HUN5"/>
<dbReference type="EMBL" id="JH000744">
    <property type="protein sequence ID" value="EGV99833.1"/>
    <property type="molecule type" value="Genomic_DNA"/>
</dbReference>
<protein>
    <submittedName>
        <fullName evidence="1">Uncharacterized protein</fullName>
    </submittedName>
</protein>
<proteinExistence type="predicted"/>
<name>G3HUN5_CRIGR</name>
<sequence>MTYLNILNLKIQSFKKLQNRKLESANIMPHGEFHIIPIDKSQSNAISLRQICFHITYMRFTQNVPGIKVYICK</sequence>
<dbReference type="AlphaFoldDB" id="G3HUN5"/>
<dbReference type="Proteomes" id="UP000001075">
    <property type="component" value="Unassembled WGS sequence"/>
</dbReference>
<organism evidence="1 2">
    <name type="scientific">Cricetulus griseus</name>
    <name type="common">Chinese hamster</name>
    <name type="synonym">Cricetulus barabensis griseus</name>
    <dbReference type="NCBI Taxonomy" id="10029"/>
    <lineage>
        <taxon>Eukaryota</taxon>
        <taxon>Metazoa</taxon>
        <taxon>Chordata</taxon>
        <taxon>Craniata</taxon>
        <taxon>Vertebrata</taxon>
        <taxon>Euteleostomi</taxon>
        <taxon>Mammalia</taxon>
        <taxon>Eutheria</taxon>
        <taxon>Euarchontoglires</taxon>
        <taxon>Glires</taxon>
        <taxon>Rodentia</taxon>
        <taxon>Myomorpha</taxon>
        <taxon>Muroidea</taxon>
        <taxon>Cricetidae</taxon>
        <taxon>Cricetinae</taxon>
        <taxon>Cricetulus</taxon>
    </lineage>
</organism>
<gene>
    <name evidence="1" type="ORF">I79_014648</name>
</gene>
<reference evidence="2" key="1">
    <citation type="journal article" date="2011" name="Nat. Biotechnol.">
        <title>The genomic sequence of the Chinese hamster ovary (CHO)-K1 cell line.</title>
        <authorList>
            <person name="Xu X."/>
            <person name="Nagarajan H."/>
            <person name="Lewis N.E."/>
            <person name="Pan S."/>
            <person name="Cai Z."/>
            <person name="Liu X."/>
            <person name="Chen W."/>
            <person name="Xie M."/>
            <person name="Wang W."/>
            <person name="Hammond S."/>
            <person name="Andersen M.R."/>
            <person name="Neff N."/>
            <person name="Passarelli B."/>
            <person name="Koh W."/>
            <person name="Fan H.C."/>
            <person name="Wang J."/>
            <person name="Gui Y."/>
            <person name="Lee K.H."/>
            <person name="Betenbaugh M.J."/>
            <person name="Quake S.R."/>
            <person name="Famili I."/>
            <person name="Palsson B.O."/>
            <person name="Wang J."/>
        </authorList>
    </citation>
    <scope>NUCLEOTIDE SEQUENCE [LARGE SCALE GENOMIC DNA]</scope>
    <source>
        <strain evidence="2">CHO K1 cell line</strain>
    </source>
</reference>
<accession>G3HUN5</accession>
<evidence type="ECO:0000313" key="1">
    <source>
        <dbReference type="EMBL" id="EGV99833.1"/>
    </source>
</evidence>